<dbReference type="VEuPathDB" id="CryptoDB:Vbra_21274"/>
<evidence type="ECO:0000256" key="1">
    <source>
        <dbReference type="SAM" id="MobiDB-lite"/>
    </source>
</evidence>
<feature type="compositionally biased region" description="Basic and acidic residues" evidence="1">
    <location>
        <begin position="368"/>
        <end position="392"/>
    </location>
</feature>
<reference evidence="2 3" key="1">
    <citation type="submission" date="2014-11" db="EMBL/GenBank/DDBJ databases">
        <authorList>
            <person name="Zhu J."/>
            <person name="Qi W."/>
            <person name="Song R."/>
        </authorList>
    </citation>
    <scope>NUCLEOTIDE SEQUENCE [LARGE SCALE GENOMIC DNA]</scope>
</reference>
<accession>A0A0G4FA57</accession>
<dbReference type="Proteomes" id="UP000041254">
    <property type="component" value="Unassembled WGS sequence"/>
</dbReference>
<feature type="compositionally biased region" description="Acidic residues" evidence="1">
    <location>
        <begin position="103"/>
        <end position="133"/>
    </location>
</feature>
<feature type="compositionally biased region" description="Basic and acidic residues" evidence="1">
    <location>
        <begin position="149"/>
        <end position="199"/>
    </location>
</feature>
<feature type="compositionally biased region" description="Basic and acidic residues" evidence="1">
    <location>
        <begin position="55"/>
        <end position="64"/>
    </location>
</feature>
<feature type="compositionally biased region" description="Polar residues" evidence="1">
    <location>
        <begin position="27"/>
        <end position="43"/>
    </location>
</feature>
<protein>
    <submittedName>
        <fullName evidence="2">Uncharacterized protein</fullName>
    </submittedName>
</protein>
<name>A0A0G4FA57_VITBC</name>
<dbReference type="EMBL" id="CDMY01000394">
    <property type="protein sequence ID" value="CEM09176.1"/>
    <property type="molecule type" value="Genomic_DNA"/>
</dbReference>
<dbReference type="InParanoid" id="A0A0G4FA57"/>
<feature type="compositionally biased region" description="Basic residues" evidence="1">
    <location>
        <begin position="200"/>
        <end position="211"/>
    </location>
</feature>
<feature type="region of interest" description="Disordered" evidence="1">
    <location>
        <begin position="18"/>
        <end position="64"/>
    </location>
</feature>
<feature type="region of interest" description="Disordered" evidence="1">
    <location>
        <begin position="91"/>
        <end position="267"/>
    </location>
</feature>
<evidence type="ECO:0000313" key="2">
    <source>
        <dbReference type="EMBL" id="CEM09176.1"/>
    </source>
</evidence>
<keyword evidence="3" id="KW-1185">Reference proteome</keyword>
<feature type="compositionally biased region" description="Gly residues" evidence="1">
    <location>
        <begin position="139"/>
        <end position="148"/>
    </location>
</feature>
<feature type="compositionally biased region" description="Low complexity" evidence="1">
    <location>
        <begin position="341"/>
        <end position="366"/>
    </location>
</feature>
<dbReference type="AlphaFoldDB" id="A0A0G4FA57"/>
<feature type="compositionally biased region" description="Polar residues" evidence="1">
    <location>
        <begin position="258"/>
        <end position="267"/>
    </location>
</feature>
<proteinExistence type="predicted"/>
<sequence length="680" mass="78135">MSSSPHLTARQLALQARASVALHRTGSPLSTSSQPHLRRSSTQETDDSTSGRRRGAPEREYLTRAMRKERMSFFQDAGCKRDIELVGLETLEAKVKEEPESSSQDDDESEDDEDDEESEEEEEEEEEDNDEEKSDNNGADGGGNNQKGGKGDGDGKGEKELPLVMRLRDRGRRGGVDKGDKDKDKDKRQPQPPERDTPMTRRRSLSPKKTFKQPQPPRLELRFGFVSEGRHLKAKGRSPHRKKKATPRLTNAAPVVANLSQAQQPWRTESGRFASMQGIDAGVGAPRPPVAWLPTLTLPIENKRDPKPPVGDRTVNPIPPQYAPVPFKQQQPSPERPRIPSPSFLQQESHQHQQQQQHQQRHSPQQQRRKDRERERRDEGSEGERREREPQSKVHKGSPGGRRPSSPFRRAMMAETNLPRVTGADIEDKIKQYEVERIFSEVPDDWGLLALVLGFCKLGVIGGPGGGGTMKQQKAEQQVTEWIEERRRQGMEDTARDRFLNAMESAALREFQSAYLELRNFDDEFFRVVRQCADQFVSRNEEYTNPLWSHYYRTNPNIMYARKEDTLRREREWLEGGWMDLEEKVALYDNQNGVAQTRGGQREDRYRFPSLLTPREQRDRAIDSKIRHMAEIQSRLKYQLESQFAYMEQLLKSGSVPFIEFDDTHMEQMLLDTDVDVEMS</sequence>
<feature type="compositionally biased region" description="Basic residues" evidence="1">
    <location>
        <begin position="232"/>
        <end position="246"/>
    </location>
</feature>
<gene>
    <name evidence="2" type="ORF">Vbra_21274</name>
</gene>
<evidence type="ECO:0000313" key="3">
    <source>
        <dbReference type="Proteomes" id="UP000041254"/>
    </source>
</evidence>
<feature type="compositionally biased region" description="Low complexity" evidence="1">
    <location>
        <begin position="401"/>
        <end position="410"/>
    </location>
</feature>
<organism evidence="2 3">
    <name type="scientific">Vitrella brassicaformis (strain CCMP3155)</name>
    <dbReference type="NCBI Taxonomy" id="1169540"/>
    <lineage>
        <taxon>Eukaryota</taxon>
        <taxon>Sar</taxon>
        <taxon>Alveolata</taxon>
        <taxon>Colpodellida</taxon>
        <taxon>Vitrellaceae</taxon>
        <taxon>Vitrella</taxon>
    </lineage>
</organism>
<feature type="region of interest" description="Disordered" evidence="1">
    <location>
        <begin position="279"/>
        <end position="410"/>
    </location>
</feature>